<dbReference type="InterPro" id="IPR018466">
    <property type="entry name" value="Kre9/Knh1-like_N"/>
</dbReference>
<evidence type="ECO:0000256" key="3">
    <source>
        <dbReference type="SAM" id="SignalP"/>
    </source>
</evidence>
<dbReference type="InterPro" id="IPR045328">
    <property type="entry name" value="Kre9/Knh1"/>
</dbReference>
<evidence type="ECO:0000256" key="1">
    <source>
        <dbReference type="ARBA" id="ARBA00022729"/>
    </source>
</evidence>
<dbReference type="EMBL" id="JAKELL010000046">
    <property type="protein sequence ID" value="KAH8987601.1"/>
    <property type="molecule type" value="Genomic_DNA"/>
</dbReference>
<dbReference type="GO" id="GO:0042546">
    <property type="term" value="P:cell wall biogenesis"/>
    <property type="evidence" value="ECO:0007669"/>
    <property type="project" value="InterPro"/>
</dbReference>
<proteinExistence type="predicted"/>
<dbReference type="Proteomes" id="UP001201163">
    <property type="component" value="Unassembled WGS sequence"/>
</dbReference>
<feature type="chain" id="PRO_5042120696" description="Yeast cell wall synthesis Kre9/Knh1-like N-terminal domain-containing protein" evidence="3">
    <location>
        <begin position="20"/>
        <end position="216"/>
    </location>
</feature>
<protein>
    <recommendedName>
        <fullName evidence="4">Yeast cell wall synthesis Kre9/Knh1-like N-terminal domain-containing protein</fullName>
    </recommendedName>
</protein>
<evidence type="ECO:0000313" key="6">
    <source>
        <dbReference type="Proteomes" id="UP001201163"/>
    </source>
</evidence>
<dbReference type="Pfam" id="PF10342">
    <property type="entry name" value="Kre9_KNH"/>
    <property type="match status" value="1"/>
</dbReference>
<gene>
    <name evidence="5" type="ORF">EDB92DRAFT_1786184</name>
</gene>
<keyword evidence="1 3" id="KW-0732">Signal</keyword>
<comment type="caution">
    <text evidence="5">The sequence shown here is derived from an EMBL/GenBank/DDBJ whole genome shotgun (WGS) entry which is preliminary data.</text>
</comment>
<feature type="non-terminal residue" evidence="5">
    <location>
        <position position="216"/>
    </location>
</feature>
<evidence type="ECO:0000256" key="2">
    <source>
        <dbReference type="SAM" id="MobiDB-lite"/>
    </source>
</evidence>
<keyword evidence="6" id="KW-1185">Reference proteome</keyword>
<feature type="region of interest" description="Disordered" evidence="2">
    <location>
        <begin position="148"/>
        <end position="196"/>
    </location>
</feature>
<sequence length="216" mass="21689">MLSSLFVLGLAAIAPSALATVFVTAPTASTSWPAGQQATITWQDDGNTPNLKSFGPSFIGLYAGNQQQQTLLQSIASDVDVSAVATVTWTPDATVGPNFNNYFIRFTSNNLPDPTQSQFKAEAFSAKFTLTGMTGTFNASVQAQISGTTAPGGSSTPLPSGSSTSSPSATTSKPSGSSSKSSSSASSTSTKASSNGAGRIVVPSVVGASGVAVIAF</sequence>
<accession>A0AAD4LDB9</accession>
<dbReference type="PANTHER" id="PTHR28154">
    <property type="entry name" value="CELL WALL SYNTHESIS PROTEIN KNH1-RELATED"/>
    <property type="match status" value="1"/>
</dbReference>
<reference evidence="5" key="1">
    <citation type="submission" date="2022-01" db="EMBL/GenBank/DDBJ databases">
        <title>Comparative genomics reveals a dynamic genome evolution in the ectomycorrhizal milk-cap (Lactarius) mushrooms.</title>
        <authorList>
            <consortium name="DOE Joint Genome Institute"/>
            <person name="Lebreton A."/>
            <person name="Tang N."/>
            <person name="Kuo A."/>
            <person name="LaButti K."/>
            <person name="Drula E."/>
            <person name="Barry K."/>
            <person name="Clum A."/>
            <person name="Lipzen A."/>
            <person name="Mousain D."/>
            <person name="Ng V."/>
            <person name="Wang R."/>
            <person name="Wang X."/>
            <person name="Dai Y."/>
            <person name="Henrissat B."/>
            <person name="Grigoriev I.V."/>
            <person name="Guerin-Laguette A."/>
            <person name="Yu F."/>
            <person name="Martin F.M."/>
        </authorList>
    </citation>
    <scope>NUCLEOTIDE SEQUENCE</scope>
    <source>
        <strain evidence="5">QP</strain>
    </source>
</reference>
<name>A0AAD4LDB9_9AGAM</name>
<feature type="domain" description="Yeast cell wall synthesis Kre9/Knh1-like N-terminal" evidence="4">
    <location>
        <begin position="26"/>
        <end position="119"/>
    </location>
</feature>
<dbReference type="GO" id="GO:0006078">
    <property type="term" value="P:(1-&gt;6)-beta-D-glucan biosynthetic process"/>
    <property type="evidence" value="ECO:0007669"/>
    <property type="project" value="InterPro"/>
</dbReference>
<organism evidence="5 6">
    <name type="scientific">Lactarius akahatsu</name>
    <dbReference type="NCBI Taxonomy" id="416441"/>
    <lineage>
        <taxon>Eukaryota</taxon>
        <taxon>Fungi</taxon>
        <taxon>Dikarya</taxon>
        <taxon>Basidiomycota</taxon>
        <taxon>Agaricomycotina</taxon>
        <taxon>Agaricomycetes</taxon>
        <taxon>Russulales</taxon>
        <taxon>Russulaceae</taxon>
        <taxon>Lactarius</taxon>
    </lineage>
</organism>
<evidence type="ECO:0000259" key="4">
    <source>
        <dbReference type="Pfam" id="PF10342"/>
    </source>
</evidence>
<evidence type="ECO:0000313" key="5">
    <source>
        <dbReference type="EMBL" id="KAH8987601.1"/>
    </source>
</evidence>
<feature type="signal peptide" evidence="3">
    <location>
        <begin position="1"/>
        <end position="19"/>
    </location>
</feature>
<dbReference type="AlphaFoldDB" id="A0AAD4LDB9"/>
<dbReference type="PANTHER" id="PTHR28154:SF1">
    <property type="entry name" value="CELL WALL SYNTHESIS PROTEIN KNH1-RELATED"/>
    <property type="match status" value="1"/>
</dbReference>